<feature type="non-terminal residue" evidence="2">
    <location>
        <position position="105"/>
    </location>
</feature>
<feature type="transmembrane region" description="Helical" evidence="1">
    <location>
        <begin position="83"/>
        <end position="104"/>
    </location>
</feature>
<dbReference type="AlphaFoldDB" id="A0AAN4Z415"/>
<dbReference type="InterPro" id="IPR019421">
    <property type="entry name" value="7TM_GPCR_serpentine_rcpt_Srd"/>
</dbReference>
<keyword evidence="1" id="KW-1133">Transmembrane helix</keyword>
<dbReference type="EMBL" id="BTRK01000001">
    <property type="protein sequence ID" value="GMR33833.1"/>
    <property type="molecule type" value="Genomic_DNA"/>
</dbReference>
<keyword evidence="1" id="KW-0812">Transmembrane</keyword>
<sequence length="105" mass="11604">MIKRITFSYFILLRPLPTTRNAAIFNAILALPAIFFAIIFNFGIERREVLDALLSQHVPQYNLTNKALSGISSPLCSPVLPSIVWIVLSCAPCIFLNISVGVSIK</sequence>
<accession>A0AAN4Z415</accession>
<keyword evidence="3" id="KW-1185">Reference proteome</keyword>
<evidence type="ECO:0000313" key="2">
    <source>
        <dbReference type="EMBL" id="GMR33833.1"/>
    </source>
</evidence>
<dbReference type="Pfam" id="PF10317">
    <property type="entry name" value="7TM_GPCR_Srd"/>
    <property type="match status" value="1"/>
</dbReference>
<proteinExistence type="predicted"/>
<name>A0AAN4Z415_9BILA</name>
<keyword evidence="1" id="KW-0472">Membrane</keyword>
<protein>
    <recommendedName>
        <fullName evidence="4">G protein-coupled receptor</fullName>
    </recommendedName>
</protein>
<evidence type="ECO:0000256" key="1">
    <source>
        <dbReference type="SAM" id="Phobius"/>
    </source>
</evidence>
<dbReference type="Proteomes" id="UP001328107">
    <property type="component" value="Unassembled WGS sequence"/>
</dbReference>
<gene>
    <name evidence="2" type="ORF">PMAYCL1PPCAC_04028</name>
</gene>
<evidence type="ECO:0000313" key="3">
    <source>
        <dbReference type="Proteomes" id="UP001328107"/>
    </source>
</evidence>
<feature type="transmembrane region" description="Helical" evidence="1">
    <location>
        <begin position="21"/>
        <end position="44"/>
    </location>
</feature>
<organism evidence="2 3">
    <name type="scientific">Pristionchus mayeri</name>
    <dbReference type="NCBI Taxonomy" id="1317129"/>
    <lineage>
        <taxon>Eukaryota</taxon>
        <taxon>Metazoa</taxon>
        <taxon>Ecdysozoa</taxon>
        <taxon>Nematoda</taxon>
        <taxon>Chromadorea</taxon>
        <taxon>Rhabditida</taxon>
        <taxon>Rhabditina</taxon>
        <taxon>Diplogasteromorpha</taxon>
        <taxon>Diplogasteroidea</taxon>
        <taxon>Neodiplogasteridae</taxon>
        <taxon>Pristionchus</taxon>
    </lineage>
</organism>
<evidence type="ECO:0008006" key="4">
    <source>
        <dbReference type="Google" id="ProtNLM"/>
    </source>
</evidence>
<comment type="caution">
    <text evidence="2">The sequence shown here is derived from an EMBL/GenBank/DDBJ whole genome shotgun (WGS) entry which is preliminary data.</text>
</comment>
<reference evidence="3" key="1">
    <citation type="submission" date="2022-10" db="EMBL/GenBank/DDBJ databases">
        <title>Genome assembly of Pristionchus species.</title>
        <authorList>
            <person name="Yoshida K."/>
            <person name="Sommer R.J."/>
        </authorList>
    </citation>
    <scope>NUCLEOTIDE SEQUENCE [LARGE SCALE GENOMIC DNA]</scope>
    <source>
        <strain evidence="3">RS5460</strain>
    </source>
</reference>